<accession>A0A8J6N2N2</accession>
<name>A0A8J6N2N2_9DELT</name>
<feature type="transmembrane region" description="Helical" evidence="2">
    <location>
        <begin position="109"/>
        <end position="130"/>
    </location>
</feature>
<sequence>MDEVEVKFGEWIEKGFNLYKENFGILVLASLIAVVLSMVTVGVLAGPMAAGVILITLGLVDKKEPKPEVGTLFKGFEYFLDSFLFVILWGIALFAVSVVVGFVPCIGQLASIFVVFVAHALLMFGLFLIVDRRKEFWPASVESFNKVKPYFWPFLGFSVVTNIIGSIGAIACGIGVIFTLPIQACILTVAYRDVFGGREPEASADKGPEEGENKVETAQP</sequence>
<organism evidence="3 4">
    <name type="scientific">Candidatus Desulfacyla euxinica</name>
    <dbReference type="NCBI Taxonomy" id="2841693"/>
    <lineage>
        <taxon>Bacteria</taxon>
        <taxon>Deltaproteobacteria</taxon>
        <taxon>Candidatus Desulfacyla</taxon>
    </lineage>
</organism>
<comment type="caution">
    <text evidence="3">The sequence shown here is derived from an EMBL/GenBank/DDBJ whole genome shotgun (WGS) entry which is preliminary data.</text>
</comment>
<gene>
    <name evidence="3" type="ORF">H8E19_15690</name>
</gene>
<dbReference type="Proteomes" id="UP000650524">
    <property type="component" value="Unassembled WGS sequence"/>
</dbReference>
<protein>
    <recommendedName>
        <fullName evidence="5">DUF4013 domain-containing protein</fullName>
    </recommendedName>
</protein>
<dbReference type="PANTHER" id="PTHR40076">
    <property type="entry name" value="MEMBRANE PROTEIN-RELATED"/>
    <property type="match status" value="1"/>
</dbReference>
<evidence type="ECO:0008006" key="5">
    <source>
        <dbReference type="Google" id="ProtNLM"/>
    </source>
</evidence>
<dbReference type="AlphaFoldDB" id="A0A8J6N2N2"/>
<keyword evidence="2" id="KW-0472">Membrane</keyword>
<evidence type="ECO:0000313" key="3">
    <source>
        <dbReference type="EMBL" id="MBC8178846.1"/>
    </source>
</evidence>
<feature type="transmembrane region" description="Helical" evidence="2">
    <location>
        <begin position="78"/>
        <end position="103"/>
    </location>
</feature>
<dbReference type="PANTHER" id="PTHR40076:SF1">
    <property type="entry name" value="MEMBRANE PROTEIN"/>
    <property type="match status" value="1"/>
</dbReference>
<evidence type="ECO:0000256" key="2">
    <source>
        <dbReference type="SAM" id="Phobius"/>
    </source>
</evidence>
<keyword evidence="2" id="KW-0812">Transmembrane</keyword>
<proteinExistence type="predicted"/>
<evidence type="ECO:0000313" key="4">
    <source>
        <dbReference type="Proteomes" id="UP000650524"/>
    </source>
</evidence>
<feature type="transmembrane region" description="Helical" evidence="2">
    <location>
        <begin position="151"/>
        <end position="178"/>
    </location>
</feature>
<keyword evidence="2" id="KW-1133">Transmembrane helix</keyword>
<feature type="transmembrane region" description="Helical" evidence="2">
    <location>
        <begin position="24"/>
        <end position="57"/>
    </location>
</feature>
<dbReference type="InterPro" id="IPR010380">
    <property type="entry name" value="DUF975"/>
</dbReference>
<dbReference type="EMBL" id="JACNJD010000320">
    <property type="protein sequence ID" value="MBC8178846.1"/>
    <property type="molecule type" value="Genomic_DNA"/>
</dbReference>
<evidence type="ECO:0000256" key="1">
    <source>
        <dbReference type="SAM" id="MobiDB-lite"/>
    </source>
</evidence>
<reference evidence="3 4" key="1">
    <citation type="submission" date="2020-08" db="EMBL/GenBank/DDBJ databases">
        <title>Bridging the membrane lipid divide: bacteria of the FCB group superphylum have the potential to synthesize archaeal ether lipids.</title>
        <authorList>
            <person name="Villanueva L."/>
            <person name="Von Meijenfeldt F.A.B."/>
            <person name="Westbye A.B."/>
            <person name="Yadav S."/>
            <person name="Hopmans E.C."/>
            <person name="Dutilh B.E."/>
            <person name="Sinninghe Damste J.S."/>
        </authorList>
    </citation>
    <scope>NUCLEOTIDE SEQUENCE [LARGE SCALE GENOMIC DNA]</scope>
    <source>
        <strain evidence="3">NIOZ-UU27</strain>
    </source>
</reference>
<feature type="region of interest" description="Disordered" evidence="1">
    <location>
        <begin position="198"/>
        <end position="220"/>
    </location>
</feature>